<organism evidence="1 2">
    <name type="scientific">Meloidogyne enterolobii</name>
    <name type="common">Root-knot nematode worm</name>
    <name type="synonym">Meloidogyne mayaguensis</name>
    <dbReference type="NCBI Taxonomy" id="390850"/>
    <lineage>
        <taxon>Eukaryota</taxon>
        <taxon>Metazoa</taxon>
        <taxon>Ecdysozoa</taxon>
        <taxon>Nematoda</taxon>
        <taxon>Chromadorea</taxon>
        <taxon>Rhabditida</taxon>
        <taxon>Tylenchina</taxon>
        <taxon>Tylenchomorpha</taxon>
        <taxon>Tylenchoidea</taxon>
        <taxon>Meloidogynidae</taxon>
        <taxon>Meloidogyninae</taxon>
        <taxon>Meloidogyne</taxon>
    </lineage>
</organism>
<sequence>MEITLNRSPIKLICLSLFVSLIAIFFTLFLSFENKNRFPAYSGEVWYLFIAHPDDETMFFSPTLFTLKSVGVVLHIFCITSGDSDGNGLIRIKELSEASNTYGIPNDHVHILDPKGKIFVDGFVEWNITSLAEVLLKRIKQPPKGIITFDEWGVSGHPNHINCFKTIKLLTKRWNNTKFFALQSVPLWRKYLSFFDVYLTELLEGDKQIVCITWSGPARYLQIFKRNFLLIYSAYKIMTNHYKSQMRWFRYFYLIFSRYLYINNFVLIE</sequence>
<evidence type="ECO:0000313" key="1">
    <source>
        <dbReference type="EMBL" id="CAK5058842.1"/>
    </source>
</evidence>
<dbReference type="EMBL" id="CAVMJV010000017">
    <property type="protein sequence ID" value="CAK5058842.1"/>
    <property type="molecule type" value="Genomic_DNA"/>
</dbReference>
<keyword evidence="2" id="KW-1185">Reference proteome</keyword>
<proteinExistence type="predicted"/>
<comment type="caution">
    <text evidence="1">The sequence shown here is derived from an EMBL/GenBank/DDBJ whole genome shotgun (WGS) entry which is preliminary data.</text>
</comment>
<dbReference type="Proteomes" id="UP001497535">
    <property type="component" value="Unassembled WGS sequence"/>
</dbReference>
<name>A0ACB0YQY2_MELEN</name>
<protein>
    <submittedName>
        <fullName evidence="1">Uncharacterized protein</fullName>
    </submittedName>
</protein>
<gene>
    <name evidence="1" type="ORF">MENTE1834_LOCUS15549</name>
</gene>
<accession>A0ACB0YQY2</accession>
<reference evidence="1" key="1">
    <citation type="submission" date="2023-11" db="EMBL/GenBank/DDBJ databases">
        <authorList>
            <person name="Poullet M."/>
        </authorList>
    </citation>
    <scope>NUCLEOTIDE SEQUENCE</scope>
    <source>
        <strain evidence="1">E1834</strain>
    </source>
</reference>
<evidence type="ECO:0000313" key="2">
    <source>
        <dbReference type="Proteomes" id="UP001497535"/>
    </source>
</evidence>